<organism evidence="2 3">
    <name type="scientific">Polarella glacialis</name>
    <name type="common">Dinoflagellate</name>
    <dbReference type="NCBI Taxonomy" id="89957"/>
    <lineage>
        <taxon>Eukaryota</taxon>
        <taxon>Sar</taxon>
        <taxon>Alveolata</taxon>
        <taxon>Dinophyceae</taxon>
        <taxon>Suessiales</taxon>
        <taxon>Suessiaceae</taxon>
        <taxon>Polarella</taxon>
    </lineage>
</organism>
<dbReference type="InterPro" id="IPR011992">
    <property type="entry name" value="EF-hand-dom_pair"/>
</dbReference>
<protein>
    <submittedName>
        <fullName evidence="2">Uncharacterized protein</fullName>
    </submittedName>
</protein>
<sequence>NCDGFISQQDLFLGLEESGLGMLPEERKLQLFDELDEHGRGLVTLREFSKCLYRAAAAGRALSPRGDLSPRGPGRPLSPVARTWIPPTAPLLRIRQTSSLVAAPSLRRRSLSPPVPTQRVGGAFRCSTAPSLSRSSLSEQKLLARSS</sequence>
<evidence type="ECO:0000256" key="1">
    <source>
        <dbReference type="SAM" id="MobiDB-lite"/>
    </source>
</evidence>
<evidence type="ECO:0000313" key="2">
    <source>
        <dbReference type="EMBL" id="CAE8640287.1"/>
    </source>
</evidence>
<dbReference type="AlphaFoldDB" id="A0A813HRC2"/>
<proteinExistence type="predicted"/>
<comment type="caution">
    <text evidence="2">The sequence shown here is derived from an EMBL/GenBank/DDBJ whole genome shotgun (WGS) entry which is preliminary data.</text>
</comment>
<feature type="region of interest" description="Disordered" evidence="1">
    <location>
        <begin position="60"/>
        <end position="81"/>
    </location>
</feature>
<feature type="non-terminal residue" evidence="2">
    <location>
        <position position="147"/>
    </location>
</feature>
<dbReference type="EMBL" id="CAJNNV010032541">
    <property type="protein sequence ID" value="CAE8640287.1"/>
    <property type="molecule type" value="Genomic_DNA"/>
</dbReference>
<keyword evidence="3" id="KW-1185">Reference proteome</keyword>
<name>A0A813HRC2_POLGL</name>
<dbReference type="Proteomes" id="UP000654075">
    <property type="component" value="Unassembled WGS sequence"/>
</dbReference>
<dbReference type="SUPFAM" id="SSF47473">
    <property type="entry name" value="EF-hand"/>
    <property type="match status" value="1"/>
</dbReference>
<gene>
    <name evidence="2" type="ORF">PGLA1383_LOCUS55185</name>
</gene>
<dbReference type="Gene3D" id="1.10.238.10">
    <property type="entry name" value="EF-hand"/>
    <property type="match status" value="1"/>
</dbReference>
<accession>A0A813HRC2</accession>
<evidence type="ECO:0000313" key="3">
    <source>
        <dbReference type="Proteomes" id="UP000654075"/>
    </source>
</evidence>
<reference evidence="2" key="1">
    <citation type="submission" date="2021-02" db="EMBL/GenBank/DDBJ databases">
        <authorList>
            <person name="Dougan E. K."/>
            <person name="Rhodes N."/>
            <person name="Thang M."/>
            <person name="Chan C."/>
        </authorList>
    </citation>
    <scope>NUCLEOTIDE SEQUENCE</scope>
</reference>